<feature type="transmembrane region" description="Helical" evidence="1">
    <location>
        <begin position="554"/>
        <end position="576"/>
    </location>
</feature>
<keyword evidence="1" id="KW-0472">Membrane</keyword>
<keyword evidence="1" id="KW-1133">Transmembrane helix</keyword>
<feature type="transmembrane region" description="Helical" evidence="1">
    <location>
        <begin position="51"/>
        <end position="70"/>
    </location>
</feature>
<evidence type="ECO:0000256" key="1">
    <source>
        <dbReference type="SAM" id="Phobius"/>
    </source>
</evidence>
<keyword evidence="1" id="KW-0812">Transmembrane</keyword>
<reference evidence="3 4" key="1">
    <citation type="journal article" date="2018" name="Syst. Appl. Microbiol.">
        <title>A new symbiotic nanoarchaeote (Candidatus Nanoclepta minutus) and its host (Zestosphaera tikiterensis gen. nov., sp. nov.) from a New Zealand hot spring.</title>
        <authorList>
            <person name="St John E."/>
            <person name="Liu Y."/>
            <person name="Podar M."/>
            <person name="Stott M.B."/>
            <person name="Meneghin J."/>
            <person name="Chen Z."/>
            <person name="Lagutin K."/>
            <person name="Mitchell K."/>
            <person name="Reysenbach A.L."/>
        </authorList>
    </citation>
    <scope>NUCLEOTIDE SEQUENCE [LARGE SCALE GENOMIC DNA]</scope>
    <source>
        <strain evidence="3">NZ3</strain>
    </source>
</reference>
<evidence type="ECO:0000259" key="2">
    <source>
        <dbReference type="Pfam" id="PF09843"/>
    </source>
</evidence>
<feature type="transmembrane region" description="Helical" evidence="1">
    <location>
        <begin position="21"/>
        <end position="39"/>
    </location>
</feature>
<dbReference type="Pfam" id="PF09843">
    <property type="entry name" value="DUF2070"/>
    <property type="match status" value="1"/>
</dbReference>
<organism evidence="3 4">
    <name type="scientific">Zestosphaera tikiterensis</name>
    <dbReference type="NCBI Taxonomy" id="1973259"/>
    <lineage>
        <taxon>Archaea</taxon>
        <taxon>Thermoproteota</taxon>
        <taxon>Thermoprotei</taxon>
        <taxon>Desulfurococcales</taxon>
        <taxon>Desulfurococcaceae</taxon>
        <taxon>Zestosphaera</taxon>
    </lineage>
</organism>
<gene>
    <name evidence="3" type="ORF">B7O98_00605</name>
</gene>
<dbReference type="EMBL" id="NBVN01000001">
    <property type="protein sequence ID" value="PUA33953.1"/>
    <property type="molecule type" value="Genomic_DNA"/>
</dbReference>
<accession>A0A2R7Y8V9</accession>
<evidence type="ECO:0000313" key="3">
    <source>
        <dbReference type="EMBL" id="PUA33953.1"/>
    </source>
</evidence>
<dbReference type="Proteomes" id="UP000244093">
    <property type="component" value="Unassembled WGS sequence"/>
</dbReference>
<dbReference type="AlphaFoldDB" id="A0A2R7Y8V9"/>
<feature type="transmembrane region" description="Helical" evidence="1">
    <location>
        <begin position="79"/>
        <end position="99"/>
    </location>
</feature>
<feature type="transmembrane region" description="Helical" evidence="1">
    <location>
        <begin position="105"/>
        <end position="123"/>
    </location>
</feature>
<protein>
    <recommendedName>
        <fullName evidence="2">DUF2070 domain-containing protein</fullName>
    </recommendedName>
</protein>
<name>A0A2R7Y8V9_9CREN</name>
<dbReference type="InterPro" id="IPR019204">
    <property type="entry name" value="DUF2070_membrane"/>
</dbReference>
<sequence>MSVEVIVRKYYDKLSVLPRRRIILAVYVGLISLTSFINARSYDFKGFMESFLSYLAIGVILTLIYLTLLLSKVFNVKRVLGVSLVTYVVSLPAEIVFFRLTGLKASGLVASSGFIYVVLSAFVKPTTALIMSSTAPLLTYIAINELFLGNGIYNLTLIGLVEVTSLLIGVLFITYIEFKGRSLSGVSPLKALRAFLNTWLTGDPESLENLFNNIGGNGNESVVVKGLVFLRGDSKPIALIFPKMHYGPFKNVGSSNFIHQLRGVLEPKVKVLTFHTAGSHEHNLTSNRDAGRLARELGNAIYNLVSGNNGKSHVCRPYRTVLEDGWTSFNLISDDFIVMLVSNKTLGNDDIPAVLWDLLESRVKHLDVAVIADAHAFKGDKVLDPDVLIPLVENTLKSYRCDAMLPIKVGYGESRASPLCYDLCDPTVKVLSLNVGGERYGIVYIYGNNMDKSYRALLDKSIRSLNVFKDFEVVTPDDHSCAASLKESPYEIVKDCPGLTKTVAEAITKAVSDEAPSKYRTFNLTFNGFKYVGPKVFTLMESLNTLGGIAEKGLLIMLLLVNLIPILTYLVFHGYFTA</sequence>
<feature type="transmembrane region" description="Helical" evidence="1">
    <location>
        <begin position="153"/>
        <end position="176"/>
    </location>
</feature>
<feature type="domain" description="DUF2070" evidence="2">
    <location>
        <begin position="8"/>
        <end position="561"/>
    </location>
</feature>
<comment type="caution">
    <text evidence="3">The sequence shown here is derived from an EMBL/GenBank/DDBJ whole genome shotgun (WGS) entry which is preliminary data.</text>
</comment>
<evidence type="ECO:0000313" key="4">
    <source>
        <dbReference type="Proteomes" id="UP000244093"/>
    </source>
</evidence>
<proteinExistence type="predicted"/>